<dbReference type="AlphaFoldDB" id="A0A430FBX2"/>
<dbReference type="Proteomes" id="UP000288607">
    <property type="component" value="Unassembled WGS sequence"/>
</dbReference>
<gene>
    <name evidence="1" type="ORF">D2E23_1660</name>
</gene>
<dbReference type="RefSeq" id="WP_126030469.1">
    <property type="nucleotide sequence ID" value="NZ_QXGJ01000008.1"/>
</dbReference>
<accession>A0A430FBX2</accession>
<organism evidence="1 2">
    <name type="scientific">Bifidobacterium callimiconis</name>
    <dbReference type="NCBI Taxonomy" id="2306973"/>
    <lineage>
        <taxon>Bacteria</taxon>
        <taxon>Bacillati</taxon>
        <taxon>Actinomycetota</taxon>
        <taxon>Actinomycetes</taxon>
        <taxon>Bifidobacteriales</taxon>
        <taxon>Bifidobacteriaceae</taxon>
        <taxon>Bifidobacterium</taxon>
    </lineage>
</organism>
<dbReference type="OrthoDB" id="3232688at2"/>
<proteinExistence type="predicted"/>
<sequence length="254" mass="29216">MEINDCGGYNYAIQRLSDLRYVAGYACDLPLGWTYDPERAVVMESLDEEVNRGTFLSDIFGKEVLREEFLQAVADLDPDDEDDENNEWYWRDEDAWEISKRVLKPGYRLVRIPMLFDYFLEEDENGVPWTEDNPDPFWDEDGDHQNLVLIRNKVFGEGGAIAAEGEYVPDDAPWSACSDEELTARLFNMEGFKAEDLFQASHMIDPKHPLTRKYFPEMAISQTVEEEMQVVAGWGVKDEAVQRATAEWLMGSKG</sequence>
<evidence type="ECO:0000313" key="1">
    <source>
        <dbReference type="EMBL" id="RSX50337.1"/>
    </source>
</evidence>
<reference evidence="1 2" key="1">
    <citation type="submission" date="2018-09" db="EMBL/GenBank/DDBJ databases">
        <title>Characterization of the phylogenetic diversity of five novel species belonging to the genus Bifidobacterium.</title>
        <authorList>
            <person name="Lugli G.A."/>
            <person name="Duranti S."/>
            <person name="Milani C."/>
        </authorList>
    </citation>
    <scope>NUCLEOTIDE SEQUENCE [LARGE SCALE GENOMIC DNA]</scope>
    <source>
        <strain evidence="1 2">2028B</strain>
    </source>
</reference>
<dbReference type="EMBL" id="QXGJ01000008">
    <property type="protein sequence ID" value="RSX50337.1"/>
    <property type="molecule type" value="Genomic_DNA"/>
</dbReference>
<comment type="caution">
    <text evidence="1">The sequence shown here is derived from an EMBL/GenBank/DDBJ whole genome shotgun (WGS) entry which is preliminary data.</text>
</comment>
<name>A0A430FBX2_9BIFI</name>
<keyword evidence="2" id="KW-1185">Reference proteome</keyword>
<protein>
    <submittedName>
        <fullName evidence="1">Uncharacterized protein</fullName>
    </submittedName>
</protein>
<evidence type="ECO:0000313" key="2">
    <source>
        <dbReference type="Proteomes" id="UP000288607"/>
    </source>
</evidence>